<feature type="non-terminal residue" evidence="1">
    <location>
        <position position="1"/>
    </location>
</feature>
<dbReference type="Proteomes" id="UP000078492">
    <property type="component" value="Unassembled WGS sequence"/>
</dbReference>
<reference evidence="1 2" key="1">
    <citation type="submission" date="2015-09" db="EMBL/GenBank/DDBJ databases">
        <title>Trachymyrmex cornetzi WGS genome.</title>
        <authorList>
            <person name="Nygaard S."/>
            <person name="Hu H."/>
            <person name="Boomsma J."/>
            <person name="Zhang G."/>
        </authorList>
    </citation>
    <scope>NUCLEOTIDE SEQUENCE [LARGE SCALE GENOMIC DNA]</scope>
    <source>
        <strain evidence="1">Tcor2-1</strain>
        <tissue evidence="1">Whole body</tissue>
    </source>
</reference>
<protein>
    <submittedName>
        <fullName evidence="1">Uncharacterized protein</fullName>
    </submittedName>
</protein>
<dbReference type="Gene3D" id="1.10.10.10">
    <property type="entry name" value="Winged helix-like DNA-binding domain superfamily/Winged helix DNA-binding domain"/>
    <property type="match status" value="1"/>
</dbReference>
<evidence type="ECO:0000313" key="1">
    <source>
        <dbReference type="EMBL" id="KYN27580.1"/>
    </source>
</evidence>
<accession>A0A151JMP9</accession>
<evidence type="ECO:0000313" key="2">
    <source>
        <dbReference type="Proteomes" id="UP000078492"/>
    </source>
</evidence>
<keyword evidence="2" id="KW-1185">Reference proteome</keyword>
<proteinExistence type="predicted"/>
<dbReference type="AlphaFoldDB" id="A0A151JMP9"/>
<gene>
    <name evidence="1" type="ORF">ALC57_03039</name>
</gene>
<name>A0A151JMP9_9HYME</name>
<dbReference type="EMBL" id="KQ978901">
    <property type="protein sequence ID" value="KYN27580.1"/>
    <property type="molecule type" value="Genomic_DNA"/>
</dbReference>
<dbReference type="InterPro" id="IPR036388">
    <property type="entry name" value="WH-like_DNA-bd_sf"/>
</dbReference>
<sequence>TWKLARIVSHRNLFDLGSIPVLGSSIRITLGPLTIAIAKLSFLLVPPEHSWLCLSACSKLDCHMKKEILNYNATMNIERRSERPRAFEDEELQTLVDENPCQTQKQLAEALNYTQSVIV</sequence>
<organism evidence="1 2">
    <name type="scientific">Trachymyrmex cornetzi</name>
    <dbReference type="NCBI Taxonomy" id="471704"/>
    <lineage>
        <taxon>Eukaryota</taxon>
        <taxon>Metazoa</taxon>
        <taxon>Ecdysozoa</taxon>
        <taxon>Arthropoda</taxon>
        <taxon>Hexapoda</taxon>
        <taxon>Insecta</taxon>
        <taxon>Pterygota</taxon>
        <taxon>Neoptera</taxon>
        <taxon>Endopterygota</taxon>
        <taxon>Hymenoptera</taxon>
        <taxon>Apocrita</taxon>
        <taxon>Aculeata</taxon>
        <taxon>Formicoidea</taxon>
        <taxon>Formicidae</taxon>
        <taxon>Myrmicinae</taxon>
        <taxon>Trachymyrmex</taxon>
    </lineage>
</organism>